<protein>
    <recommendedName>
        <fullName evidence="5">ZP domain-containing protein</fullName>
    </recommendedName>
</protein>
<dbReference type="PROSITE" id="PS51034">
    <property type="entry name" value="ZP_2"/>
    <property type="match status" value="1"/>
</dbReference>
<evidence type="ECO:0000256" key="3">
    <source>
        <dbReference type="SAM" id="Phobius"/>
    </source>
</evidence>
<dbReference type="Gene3D" id="2.60.40.3210">
    <property type="entry name" value="Zona pellucida, ZP-N domain"/>
    <property type="match status" value="1"/>
</dbReference>
<evidence type="ECO:0000256" key="2">
    <source>
        <dbReference type="ARBA" id="ARBA00023157"/>
    </source>
</evidence>
<dbReference type="Gene3D" id="2.60.40.4100">
    <property type="entry name" value="Zona pellucida, ZP-C domain"/>
    <property type="match status" value="1"/>
</dbReference>
<evidence type="ECO:0000313" key="6">
    <source>
        <dbReference type="EMBL" id="TWW67593.1"/>
    </source>
</evidence>
<evidence type="ECO:0000313" key="7">
    <source>
        <dbReference type="Proteomes" id="UP000324091"/>
    </source>
</evidence>
<sequence>MASVPVLLLHLLLVSLASASHNFGGTATYTYKGKNPDGTYRVEFRTKDTFDGCQNSHYWSCYSGNCGRETTTQTGKIDNSTNSPRYTRQWCETETVSTRALRSDKPFTMSAGTCCWIQTRNYVSSWILMTAIDLGVRSDTKNPNMSPDIAILPFIRVPQNCPRRYDLMAFDPDGDQVRCRFGTHNSRECSGCNRPSGFTLNENSCTLSYYYSTSDTRVYAFEMVVEDFPQRTINLQYSDRSTITKSPLMMRRDKRPELVVLVENRASTHKPSSLILVVLVEDHASTHKLTNPELVVLVENHASTHKLTNPELVVLVENHASTHKLTNPELVVLVENRASTRKLTNPELVAEVINNITDLSNFSSHIAIYDFSNHIAIYDFSNHIATYDTNDEYERSPSHYLSFITCKSSLLVDPPAPSCREGDYLPKLVNPTPANKEFIQAEVNNEMQIKVKGQASYSTINDLLMTGPLNIRSSRISGDTFAIKWTPTSNEAGEFHPICFAIEATLGLNVYHSEMRCVLVKVVEDRVQTTVVCTETSMIVTVDKSTFPRLDNNHLRLNDAKNTACRLTSNSTHVIGIVPLNSCGTEIKEDANNLYFYNEITTVDNMKDVVTRKHLLEVQFSCQYPKRQNLTLAFSIHRENVTVLEKGFGTFTYGFEFYTNSQFQIMEDPRSYPLEYDIGSRIYMEIEATTTVNNTELFVESCSAAPYDIPNYVPTYPIIENGCNVDPTVITHPRSHPREFRFSMEAFKFIGLHDQVYISCQVMMCKAGDPNTRCSRGCLNSSNRPAPRWKREAVSQSGRHFISQGPLRLRGSAESGELPVLNLNLVFIAGCVLAALAMISAVVVYKTKMSGLRYQPLPTQDSDTAQ</sequence>
<dbReference type="Pfam" id="PF00100">
    <property type="entry name" value="Zona_pellucida"/>
    <property type="match status" value="1"/>
</dbReference>
<dbReference type="AlphaFoldDB" id="A0A5C6NK76"/>
<dbReference type="PANTHER" id="PTHR14002">
    <property type="entry name" value="ENDOGLIN/TGF-BETA RECEPTOR TYPE III"/>
    <property type="match status" value="1"/>
</dbReference>
<accession>A0A5C6NK76</accession>
<dbReference type="Proteomes" id="UP000324091">
    <property type="component" value="Chromosome 2"/>
</dbReference>
<dbReference type="InterPro" id="IPR001507">
    <property type="entry name" value="ZP_dom"/>
</dbReference>
<reference evidence="6 7" key="1">
    <citation type="submission" date="2019-04" db="EMBL/GenBank/DDBJ databases">
        <title>Chromosome genome assembly for Takifugu flavidus.</title>
        <authorList>
            <person name="Xiao S."/>
        </authorList>
    </citation>
    <scope>NUCLEOTIDE SEQUENCE [LARGE SCALE GENOMIC DNA]</scope>
    <source>
        <strain evidence="6">HTHZ2018</strain>
        <tissue evidence="6">Muscle</tissue>
    </source>
</reference>
<keyword evidence="3" id="KW-1133">Transmembrane helix</keyword>
<evidence type="ECO:0000256" key="1">
    <source>
        <dbReference type="ARBA" id="ARBA00022729"/>
    </source>
</evidence>
<keyword evidence="3" id="KW-0472">Membrane</keyword>
<evidence type="ECO:0000259" key="5">
    <source>
        <dbReference type="PROSITE" id="PS51034"/>
    </source>
</evidence>
<dbReference type="InterPro" id="IPR055355">
    <property type="entry name" value="ZP-C"/>
</dbReference>
<organism evidence="6 7">
    <name type="scientific">Takifugu flavidus</name>
    <name type="common">sansaifugu</name>
    <dbReference type="NCBI Taxonomy" id="433684"/>
    <lineage>
        <taxon>Eukaryota</taxon>
        <taxon>Metazoa</taxon>
        <taxon>Chordata</taxon>
        <taxon>Craniata</taxon>
        <taxon>Vertebrata</taxon>
        <taxon>Euteleostomi</taxon>
        <taxon>Actinopterygii</taxon>
        <taxon>Neopterygii</taxon>
        <taxon>Teleostei</taxon>
        <taxon>Neoteleostei</taxon>
        <taxon>Acanthomorphata</taxon>
        <taxon>Eupercaria</taxon>
        <taxon>Tetraodontiformes</taxon>
        <taxon>Tetradontoidea</taxon>
        <taxon>Tetraodontidae</taxon>
        <taxon>Takifugu</taxon>
    </lineage>
</organism>
<gene>
    <name evidence="6" type="ORF">D4764_02G0006340</name>
</gene>
<proteinExistence type="predicted"/>
<keyword evidence="7" id="KW-1185">Reference proteome</keyword>
<feature type="transmembrane region" description="Helical" evidence="3">
    <location>
        <begin position="825"/>
        <end position="845"/>
    </location>
</feature>
<feature type="domain" description="ZP" evidence="5">
    <location>
        <begin position="532"/>
        <end position="781"/>
    </location>
</feature>
<dbReference type="InterPro" id="IPR042235">
    <property type="entry name" value="ZP-C_dom"/>
</dbReference>
<feature type="chain" id="PRO_5022790968" description="ZP domain-containing protein" evidence="4">
    <location>
        <begin position="20"/>
        <end position="866"/>
    </location>
</feature>
<comment type="caution">
    <text evidence="6">The sequence shown here is derived from an EMBL/GenBank/DDBJ whole genome shotgun (WGS) entry which is preliminary data.</text>
</comment>
<dbReference type="Pfam" id="PF23344">
    <property type="entry name" value="ZP-N"/>
    <property type="match status" value="1"/>
</dbReference>
<feature type="signal peptide" evidence="4">
    <location>
        <begin position="1"/>
        <end position="19"/>
    </location>
</feature>
<dbReference type="EMBL" id="RHFK02000012">
    <property type="protein sequence ID" value="TWW67593.1"/>
    <property type="molecule type" value="Genomic_DNA"/>
</dbReference>
<name>A0A5C6NK76_9TELE</name>
<keyword evidence="3" id="KW-0812">Transmembrane</keyword>
<keyword evidence="1 4" id="KW-0732">Signal</keyword>
<dbReference type="InterPro" id="IPR055356">
    <property type="entry name" value="ZP-N"/>
</dbReference>
<dbReference type="PANTHER" id="PTHR14002:SF59">
    <property type="entry name" value="CUB AND ZONA PELLUCIDA-LIKE DOMAIN-CONTAINING PROTEIN 1-RELATED"/>
    <property type="match status" value="1"/>
</dbReference>
<dbReference type="SMART" id="SM00241">
    <property type="entry name" value="ZP"/>
    <property type="match status" value="1"/>
</dbReference>
<keyword evidence="2" id="KW-1015">Disulfide bond</keyword>
<evidence type="ECO:0000256" key="4">
    <source>
        <dbReference type="SAM" id="SignalP"/>
    </source>
</evidence>